<protein>
    <submittedName>
        <fullName evidence="1">Uncharacterized protein</fullName>
    </submittedName>
</protein>
<dbReference type="Proteomes" id="UP000294820">
    <property type="component" value="Chromosome 1"/>
</dbReference>
<accession>A0A375AF10</accession>
<dbReference type="AlphaFoldDB" id="A0A375AF10"/>
<name>A0A375AF10_9GAMM</name>
<reference evidence="1 2" key="1">
    <citation type="submission" date="2016-09" db="EMBL/GenBank/DDBJ databases">
        <authorList>
            <person name="Reverchon S."/>
            <person name="Nasser W."/>
            <person name="Leonard S."/>
            <person name="Brochier C."/>
            <person name="Duprey A."/>
        </authorList>
    </citation>
    <scope>NUCLEOTIDE SEQUENCE [LARGE SCALE GENOMIC DNA]</scope>
    <source>
        <strain evidence="1 2">174/2</strain>
    </source>
</reference>
<evidence type="ECO:0000313" key="1">
    <source>
        <dbReference type="EMBL" id="SLM64587.1"/>
    </source>
</evidence>
<sequence length="40" mass="4684">MTWWRKSSNHSEKMTTIMTSHFCVPARKKSVQFGTLITIL</sequence>
<gene>
    <name evidence="1" type="ORF">DAQ1742_03794</name>
</gene>
<proteinExistence type="predicted"/>
<dbReference type="KEGG" id="daq:DAQ1742_03794"/>
<dbReference type="EMBL" id="LT615367">
    <property type="protein sequence ID" value="SLM64587.1"/>
    <property type="molecule type" value="Genomic_DNA"/>
</dbReference>
<keyword evidence="2" id="KW-1185">Reference proteome</keyword>
<evidence type="ECO:0000313" key="2">
    <source>
        <dbReference type="Proteomes" id="UP000294820"/>
    </source>
</evidence>
<organism evidence="1 2">
    <name type="scientific">Dickeya aquatica</name>
    <dbReference type="NCBI Taxonomy" id="1401087"/>
    <lineage>
        <taxon>Bacteria</taxon>
        <taxon>Pseudomonadati</taxon>
        <taxon>Pseudomonadota</taxon>
        <taxon>Gammaproteobacteria</taxon>
        <taxon>Enterobacterales</taxon>
        <taxon>Pectobacteriaceae</taxon>
        <taxon>Dickeya</taxon>
    </lineage>
</organism>